<dbReference type="InterPro" id="IPR001463">
    <property type="entry name" value="Na/Ala_symport"/>
</dbReference>
<feature type="transmembrane region" description="Helical" evidence="9">
    <location>
        <begin position="73"/>
        <end position="96"/>
    </location>
</feature>
<feature type="compositionally biased region" description="Polar residues" evidence="10">
    <location>
        <begin position="493"/>
        <end position="507"/>
    </location>
</feature>
<evidence type="ECO:0000256" key="7">
    <source>
        <dbReference type="ARBA" id="ARBA00022989"/>
    </source>
</evidence>
<dbReference type="AlphaFoldDB" id="A0A7Z0E6J5"/>
<dbReference type="GO" id="GO:0005886">
    <property type="term" value="C:plasma membrane"/>
    <property type="evidence" value="ECO:0007669"/>
    <property type="project" value="UniProtKB-SubCell"/>
</dbReference>
<dbReference type="Gene3D" id="1.20.1740.10">
    <property type="entry name" value="Amino acid/polyamine transporter I"/>
    <property type="match status" value="1"/>
</dbReference>
<dbReference type="RefSeq" id="WP_246310293.1">
    <property type="nucleotide sequence ID" value="NZ_BAAALK010000008.1"/>
</dbReference>
<dbReference type="GO" id="GO:0005283">
    <property type="term" value="F:amino acid:sodium symporter activity"/>
    <property type="evidence" value="ECO:0007669"/>
    <property type="project" value="InterPro"/>
</dbReference>
<dbReference type="NCBIfam" id="TIGR00835">
    <property type="entry name" value="agcS"/>
    <property type="match status" value="1"/>
</dbReference>
<keyword evidence="4 9" id="KW-1003">Cell membrane</keyword>
<comment type="similarity">
    <text evidence="2 9">Belongs to the alanine or glycine:cation symporter (AGCS) (TC 2.A.25) family.</text>
</comment>
<dbReference type="PRINTS" id="PR00175">
    <property type="entry name" value="NAALASMPORT"/>
</dbReference>
<dbReference type="PANTHER" id="PTHR30330">
    <property type="entry name" value="AGSS FAMILY TRANSPORTER, SODIUM-ALANINE"/>
    <property type="match status" value="1"/>
</dbReference>
<evidence type="ECO:0000256" key="2">
    <source>
        <dbReference type="ARBA" id="ARBA00009261"/>
    </source>
</evidence>
<feature type="transmembrane region" description="Helical" evidence="9">
    <location>
        <begin position="352"/>
        <end position="378"/>
    </location>
</feature>
<evidence type="ECO:0000256" key="3">
    <source>
        <dbReference type="ARBA" id="ARBA00022448"/>
    </source>
</evidence>
<organism evidence="11 12">
    <name type="scientific">Nesterenkonia sandarakina</name>
    <dbReference type="NCBI Taxonomy" id="272918"/>
    <lineage>
        <taxon>Bacteria</taxon>
        <taxon>Bacillati</taxon>
        <taxon>Actinomycetota</taxon>
        <taxon>Actinomycetes</taxon>
        <taxon>Micrococcales</taxon>
        <taxon>Micrococcaceae</taxon>
        <taxon>Nesterenkonia</taxon>
    </lineage>
</organism>
<evidence type="ECO:0000313" key="12">
    <source>
        <dbReference type="Proteomes" id="UP000560069"/>
    </source>
</evidence>
<keyword evidence="12" id="KW-1185">Reference proteome</keyword>
<feature type="region of interest" description="Disordered" evidence="10">
    <location>
        <begin position="486"/>
        <end position="507"/>
    </location>
</feature>
<dbReference type="FunFam" id="1.20.1740.10:FF:000004">
    <property type="entry name" value="Sodium:alanine symporter family protein"/>
    <property type="match status" value="1"/>
</dbReference>
<comment type="caution">
    <text evidence="11">The sequence shown here is derived from an EMBL/GenBank/DDBJ whole genome shotgun (WGS) entry which is preliminary data.</text>
</comment>
<feature type="transmembrane region" description="Helical" evidence="9">
    <location>
        <begin position="193"/>
        <end position="211"/>
    </location>
</feature>
<evidence type="ECO:0000256" key="10">
    <source>
        <dbReference type="SAM" id="MobiDB-lite"/>
    </source>
</evidence>
<evidence type="ECO:0000256" key="8">
    <source>
        <dbReference type="ARBA" id="ARBA00023136"/>
    </source>
</evidence>
<keyword evidence="5 9" id="KW-0812">Transmembrane</keyword>
<name>A0A7Z0E6J5_9MICC</name>
<evidence type="ECO:0000256" key="6">
    <source>
        <dbReference type="ARBA" id="ARBA00022847"/>
    </source>
</evidence>
<feature type="transmembrane region" description="Helical" evidence="9">
    <location>
        <begin position="16"/>
        <end position="35"/>
    </location>
</feature>
<keyword evidence="8 9" id="KW-0472">Membrane</keyword>
<feature type="transmembrane region" description="Helical" evidence="9">
    <location>
        <begin position="223"/>
        <end position="243"/>
    </location>
</feature>
<keyword evidence="3 9" id="KW-0813">Transport</keyword>
<evidence type="ECO:0000313" key="11">
    <source>
        <dbReference type="EMBL" id="NYJ15972.1"/>
    </source>
</evidence>
<feature type="transmembrane region" description="Helical" evidence="9">
    <location>
        <begin position="428"/>
        <end position="449"/>
    </location>
</feature>
<reference evidence="11 12" key="1">
    <citation type="submission" date="2020-07" db="EMBL/GenBank/DDBJ databases">
        <title>Sequencing the genomes of 1000 actinobacteria strains.</title>
        <authorList>
            <person name="Klenk H.-P."/>
        </authorList>
    </citation>
    <scope>NUCLEOTIDE SEQUENCE [LARGE SCALE GENOMIC DNA]</scope>
    <source>
        <strain evidence="11 12">DSM 15664</strain>
    </source>
</reference>
<evidence type="ECO:0000256" key="4">
    <source>
        <dbReference type="ARBA" id="ARBA00022475"/>
    </source>
</evidence>
<dbReference type="Proteomes" id="UP000560069">
    <property type="component" value="Unassembled WGS sequence"/>
</dbReference>
<feature type="transmembrane region" description="Helical" evidence="9">
    <location>
        <begin position="311"/>
        <end position="332"/>
    </location>
</feature>
<comment type="subcellular location">
    <subcellularLocation>
        <location evidence="1 9">Cell membrane</location>
        <topology evidence="1 9">Multi-pass membrane protein</topology>
    </subcellularLocation>
</comment>
<sequence length="507" mass="53546">MTMDNLLDSIGAVETLAWNTVGIFVILAVGVYLGYRTRLVQLRHIPDMFRAITDKATSDAEGRTRSLSAFQTFTITASARVGTGNIAGVAGAIALGGPGAVFWMWLMAIFTSAASFVESTLAQLYKVRRFDTFKGGPAYYIERGLGSRSGGIVFAVIFIFCFALSFTSLQSNTIVDAATGAATELGLEDTTSMVWILAIALAGLTGLVVLAGLRRVAQVTQRVVPLMAMAYILLGLVVVALNIEAIPAVFGMIFGEALNFTSAAGGAFGAMIMAGVQRGMFSNEAGMGSVPNVAATADVSHPVKQGLVQTLGVYLDTLIICSVTAFIILVTFPDQAVRAETNLGGELTQEALTANFGAFGAIALAVIILLLAFTSILGNYSYGEMNVLFISSSEKSRKIYAVALTAVVFLGAIIPVDLAWAIAGVTMVIIAVYNLVVISLLGGTAVRLLKHYEAQKRQGLDPLFLASDMPDLRNIECWGEADMADHRAGPATESRTSAGRQDTRSQG</sequence>
<dbReference type="Pfam" id="PF01235">
    <property type="entry name" value="Na_Ala_symp"/>
    <property type="match status" value="1"/>
</dbReference>
<dbReference type="EMBL" id="JACCFQ010000001">
    <property type="protein sequence ID" value="NYJ15972.1"/>
    <property type="molecule type" value="Genomic_DNA"/>
</dbReference>
<evidence type="ECO:0000256" key="5">
    <source>
        <dbReference type="ARBA" id="ARBA00022692"/>
    </source>
</evidence>
<evidence type="ECO:0000256" key="1">
    <source>
        <dbReference type="ARBA" id="ARBA00004651"/>
    </source>
</evidence>
<proteinExistence type="inferred from homology"/>
<feature type="transmembrane region" description="Helical" evidence="9">
    <location>
        <begin position="249"/>
        <end position="274"/>
    </location>
</feature>
<keyword evidence="7 9" id="KW-1133">Transmembrane helix</keyword>
<protein>
    <submittedName>
        <fullName evidence="11">AGCS family alanine or glycine:cation symporter</fullName>
    </submittedName>
</protein>
<keyword evidence="6 9" id="KW-0769">Symport</keyword>
<feature type="transmembrane region" description="Helical" evidence="9">
    <location>
        <begin position="399"/>
        <end position="422"/>
    </location>
</feature>
<accession>A0A7Z0E6J5</accession>
<feature type="transmembrane region" description="Helical" evidence="9">
    <location>
        <begin position="145"/>
        <end position="166"/>
    </location>
</feature>
<feature type="transmembrane region" description="Helical" evidence="9">
    <location>
        <begin position="102"/>
        <end position="125"/>
    </location>
</feature>
<gene>
    <name evidence="11" type="ORF">HNR11_000506</name>
</gene>
<evidence type="ECO:0000256" key="9">
    <source>
        <dbReference type="RuleBase" id="RU363064"/>
    </source>
</evidence>
<dbReference type="PANTHER" id="PTHR30330:SF1">
    <property type="entry name" value="AMINO-ACID CARRIER PROTEIN ALST"/>
    <property type="match status" value="1"/>
</dbReference>